<comment type="caution">
    <text evidence="2">The sequence shown here is derived from an EMBL/GenBank/DDBJ whole genome shotgun (WGS) entry which is preliminary data.</text>
</comment>
<name>A0ABW7KPL1_9NOCA</name>
<evidence type="ECO:0000313" key="3">
    <source>
        <dbReference type="Proteomes" id="UP001609176"/>
    </source>
</evidence>
<dbReference type="RefSeq" id="WP_395124743.1">
    <property type="nucleotide sequence ID" value="NZ_JBIMSN010000090.1"/>
</dbReference>
<sequence length="180" mass="20186">MTIIDPNLAPTDRIVGEAIDNLGGFILDQAEQTTAHVGFGWIVTPDAPNTYEGVRRAYARSCLTGEPLPISGENSDDVIYTDPLVNVGLRFWHDVNHARRGLSFELVDELELSLWHLDQLELAGFPRGGLEWQLLHADLTGQTYVQAFARRFPVDQRQFVNSCVTASFDHGLLVELRRQL</sequence>
<reference evidence="3 4" key="1">
    <citation type="submission" date="2024-10" db="EMBL/GenBank/DDBJ databases">
        <authorList>
            <person name="Riesco R."/>
        </authorList>
    </citation>
    <scope>NUCLEOTIDE SEQUENCE [LARGE SCALE GENOMIC DNA]</scope>
    <source>
        <strain evidence="2 3">NCIMB 15448</strain>
        <strain evidence="1 4">NCIMB 15450</strain>
    </source>
</reference>
<dbReference type="EMBL" id="JBIMSN010000090">
    <property type="protein sequence ID" value="MFH5230827.1"/>
    <property type="molecule type" value="Genomic_DNA"/>
</dbReference>
<evidence type="ECO:0000313" key="2">
    <source>
        <dbReference type="EMBL" id="MFH5242996.1"/>
    </source>
</evidence>
<gene>
    <name evidence="2" type="ORF">ACHIPV_14045</name>
    <name evidence="1" type="ORF">ACHIRB_19990</name>
</gene>
<accession>A0ABW7KPL1</accession>
<dbReference type="Proteomes" id="UP001609219">
    <property type="component" value="Unassembled WGS sequence"/>
</dbReference>
<organism evidence="2 3">
    <name type="scientific">Antrihabitans spumae</name>
    <dbReference type="NCBI Taxonomy" id="3373370"/>
    <lineage>
        <taxon>Bacteria</taxon>
        <taxon>Bacillati</taxon>
        <taxon>Actinomycetota</taxon>
        <taxon>Actinomycetes</taxon>
        <taxon>Mycobacteriales</taxon>
        <taxon>Nocardiaceae</taxon>
        <taxon>Antrihabitans</taxon>
    </lineage>
</organism>
<dbReference type="EMBL" id="JBIMSP010000020">
    <property type="protein sequence ID" value="MFH5242996.1"/>
    <property type="molecule type" value="Genomic_DNA"/>
</dbReference>
<evidence type="ECO:0000313" key="1">
    <source>
        <dbReference type="EMBL" id="MFH5230827.1"/>
    </source>
</evidence>
<keyword evidence="4" id="KW-1185">Reference proteome</keyword>
<evidence type="ECO:0000313" key="4">
    <source>
        <dbReference type="Proteomes" id="UP001609219"/>
    </source>
</evidence>
<dbReference type="Proteomes" id="UP001609176">
    <property type="component" value="Unassembled WGS sequence"/>
</dbReference>
<protein>
    <submittedName>
        <fullName evidence="2">Uncharacterized protein</fullName>
    </submittedName>
</protein>
<proteinExistence type="predicted"/>